<dbReference type="CDD" id="cd00590">
    <property type="entry name" value="RRM_SF"/>
    <property type="match status" value="1"/>
</dbReference>
<reference evidence="5 6" key="1">
    <citation type="submission" date="2024-10" db="EMBL/GenBank/DDBJ databases">
        <title>Updated reference genomes for cyclostephanoid diatoms.</title>
        <authorList>
            <person name="Roberts W.R."/>
            <person name="Alverson A.J."/>
        </authorList>
    </citation>
    <scope>NUCLEOTIDE SEQUENCE [LARGE SCALE GENOMIC DNA]</scope>
    <source>
        <strain evidence="5 6">AJA228-03</strain>
    </source>
</reference>
<protein>
    <recommendedName>
        <fullName evidence="4">RRM domain-containing protein</fullName>
    </recommendedName>
</protein>
<sequence length="273" mass="29573">MGRYTNVQSYADNSPSMRTMSHERATGTTATFPSSSSPDSCEEGIRRPILPPPPTRDDHDQRIAGGVAASGGVAREDDVISKSSSTAPGGRGDGPRIDDDDEPRKNVIRRDPTAPSCDTCTLFVGGLHPRIGDLHLRKLFSPYGEIIRIHIVTHNPSEIKHDDNAVHSKAAISAKYATGPHRSKGFAFVEYARIESARLAMTRLDGRQLMGRSLAVRPSRKRTSELSRGGCSGGMMNAPGGAKVSAEDARREYIAVQSKIEAVKRAINQKKWG</sequence>
<keyword evidence="6" id="KW-1185">Reference proteome</keyword>
<dbReference type="InterPro" id="IPR035979">
    <property type="entry name" value="RBD_domain_sf"/>
</dbReference>
<evidence type="ECO:0000256" key="1">
    <source>
        <dbReference type="ARBA" id="ARBA00022884"/>
    </source>
</evidence>
<name>A0ABD3SFM5_9STRA</name>
<evidence type="ECO:0000313" key="6">
    <source>
        <dbReference type="Proteomes" id="UP001530377"/>
    </source>
</evidence>
<dbReference type="InterPro" id="IPR000504">
    <property type="entry name" value="RRM_dom"/>
</dbReference>
<dbReference type="PANTHER" id="PTHR48027">
    <property type="entry name" value="HETEROGENEOUS NUCLEAR RIBONUCLEOPROTEIN 87F-RELATED"/>
    <property type="match status" value="1"/>
</dbReference>
<feature type="domain" description="RRM" evidence="4">
    <location>
        <begin position="120"/>
        <end position="221"/>
    </location>
</feature>
<feature type="compositionally biased region" description="Low complexity" evidence="3">
    <location>
        <begin position="64"/>
        <end position="73"/>
    </location>
</feature>
<dbReference type="SUPFAM" id="SSF54928">
    <property type="entry name" value="RNA-binding domain, RBD"/>
    <property type="match status" value="1"/>
</dbReference>
<proteinExistence type="predicted"/>
<dbReference type="EMBL" id="JALLPB020000042">
    <property type="protein sequence ID" value="KAL3823246.1"/>
    <property type="molecule type" value="Genomic_DNA"/>
</dbReference>
<dbReference type="InterPro" id="IPR052462">
    <property type="entry name" value="SLIRP/GR-RBP-like"/>
</dbReference>
<comment type="caution">
    <text evidence="5">The sequence shown here is derived from an EMBL/GenBank/DDBJ whole genome shotgun (WGS) entry which is preliminary data.</text>
</comment>
<dbReference type="SMART" id="SM00360">
    <property type="entry name" value="RRM"/>
    <property type="match status" value="1"/>
</dbReference>
<feature type="region of interest" description="Disordered" evidence="3">
    <location>
        <begin position="1"/>
        <end position="112"/>
    </location>
</feature>
<dbReference type="GO" id="GO:0003723">
    <property type="term" value="F:RNA binding"/>
    <property type="evidence" value="ECO:0007669"/>
    <property type="project" value="UniProtKB-UniRule"/>
</dbReference>
<feature type="compositionally biased region" description="Polar residues" evidence="3">
    <location>
        <begin position="26"/>
        <end position="39"/>
    </location>
</feature>
<accession>A0ABD3SFM5</accession>
<keyword evidence="1 2" id="KW-0694">RNA-binding</keyword>
<evidence type="ECO:0000256" key="2">
    <source>
        <dbReference type="PROSITE-ProRule" id="PRU00176"/>
    </source>
</evidence>
<feature type="region of interest" description="Disordered" evidence="3">
    <location>
        <begin position="219"/>
        <end position="239"/>
    </location>
</feature>
<feature type="compositionally biased region" description="Polar residues" evidence="3">
    <location>
        <begin position="1"/>
        <end position="19"/>
    </location>
</feature>
<dbReference type="Pfam" id="PF00076">
    <property type="entry name" value="RRM_1"/>
    <property type="match status" value="2"/>
</dbReference>
<dbReference type="Proteomes" id="UP001530377">
    <property type="component" value="Unassembled WGS sequence"/>
</dbReference>
<dbReference type="InterPro" id="IPR012677">
    <property type="entry name" value="Nucleotide-bd_a/b_plait_sf"/>
</dbReference>
<dbReference type="Gene3D" id="3.30.70.330">
    <property type="match status" value="1"/>
</dbReference>
<organism evidence="5 6">
    <name type="scientific">Cyclostephanos tholiformis</name>
    <dbReference type="NCBI Taxonomy" id="382380"/>
    <lineage>
        <taxon>Eukaryota</taxon>
        <taxon>Sar</taxon>
        <taxon>Stramenopiles</taxon>
        <taxon>Ochrophyta</taxon>
        <taxon>Bacillariophyta</taxon>
        <taxon>Coscinodiscophyceae</taxon>
        <taxon>Thalassiosirophycidae</taxon>
        <taxon>Stephanodiscales</taxon>
        <taxon>Stephanodiscaceae</taxon>
        <taxon>Cyclostephanos</taxon>
    </lineage>
</organism>
<evidence type="ECO:0000313" key="5">
    <source>
        <dbReference type="EMBL" id="KAL3823246.1"/>
    </source>
</evidence>
<evidence type="ECO:0000259" key="4">
    <source>
        <dbReference type="PROSITE" id="PS50102"/>
    </source>
</evidence>
<evidence type="ECO:0000256" key="3">
    <source>
        <dbReference type="SAM" id="MobiDB-lite"/>
    </source>
</evidence>
<dbReference type="AlphaFoldDB" id="A0ABD3SFM5"/>
<dbReference type="PROSITE" id="PS50102">
    <property type="entry name" value="RRM"/>
    <property type="match status" value="1"/>
</dbReference>
<gene>
    <name evidence="5" type="ORF">ACHAXA_011091</name>
</gene>
<feature type="compositionally biased region" description="Basic and acidic residues" evidence="3">
    <location>
        <begin position="93"/>
        <end position="112"/>
    </location>
</feature>